<dbReference type="RefSeq" id="WP_096422969.1">
    <property type="nucleotide sequence ID" value="NZ_AP017315.1"/>
</dbReference>
<evidence type="ECO:0000259" key="6">
    <source>
        <dbReference type="Pfam" id="PF13515"/>
    </source>
</evidence>
<feature type="transmembrane region" description="Helical" evidence="5">
    <location>
        <begin position="107"/>
        <end position="140"/>
    </location>
</feature>
<protein>
    <submittedName>
        <fullName evidence="7">Putative membrane protein</fullName>
    </submittedName>
</protein>
<evidence type="ECO:0000313" key="7">
    <source>
        <dbReference type="EMBL" id="BAU33249.1"/>
    </source>
</evidence>
<dbReference type="AlphaFoldDB" id="A0A0U5BFA2"/>
<gene>
    <name evidence="7" type="ORF">MalAC0309_2408</name>
</gene>
<keyword evidence="4 5" id="KW-0472">Membrane</keyword>
<dbReference type="GO" id="GO:0016020">
    <property type="term" value="C:membrane"/>
    <property type="evidence" value="ECO:0007669"/>
    <property type="project" value="UniProtKB-SubCell"/>
</dbReference>
<dbReference type="Proteomes" id="UP000218965">
    <property type="component" value="Chromosome"/>
</dbReference>
<feature type="transmembrane region" description="Helical" evidence="5">
    <location>
        <begin position="83"/>
        <end position="101"/>
    </location>
</feature>
<evidence type="ECO:0000256" key="4">
    <source>
        <dbReference type="ARBA" id="ARBA00023136"/>
    </source>
</evidence>
<dbReference type="EMBL" id="AP017315">
    <property type="protein sequence ID" value="BAU33249.1"/>
    <property type="molecule type" value="Genomic_DNA"/>
</dbReference>
<dbReference type="KEGG" id="malk:MalAC0309_2408"/>
<evidence type="ECO:0000256" key="1">
    <source>
        <dbReference type="ARBA" id="ARBA00004141"/>
    </source>
</evidence>
<dbReference type="Pfam" id="PF13515">
    <property type="entry name" value="FUSC_2"/>
    <property type="match status" value="1"/>
</dbReference>
<evidence type="ECO:0000256" key="2">
    <source>
        <dbReference type="ARBA" id="ARBA00022692"/>
    </source>
</evidence>
<feature type="transmembrane region" description="Helical" evidence="5">
    <location>
        <begin position="27"/>
        <end position="48"/>
    </location>
</feature>
<reference evidence="7 8" key="2">
    <citation type="submission" date="2016-01" db="EMBL/GenBank/DDBJ databases">
        <title>Microcella alkaliphila JAM AC0309 whole genome shotgun sequence.</title>
        <authorList>
            <person name="Kurata A."/>
            <person name="Hirose Y."/>
            <person name="Kishimoto N."/>
            <person name="Kobayashi T."/>
        </authorList>
    </citation>
    <scope>NUCLEOTIDE SEQUENCE [LARGE SCALE GENOMIC DNA]</scope>
    <source>
        <strain evidence="7 8">JAM AC0309</strain>
    </source>
</reference>
<dbReference type="InterPro" id="IPR049453">
    <property type="entry name" value="Memb_transporter_dom"/>
</dbReference>
<organism evidence="7 8">
    <name type="scientific">Microcella alkaliphila</name>
    <dbReference type="NCBI Taxonomy" id="279828"/>
    <lineage>
        <taxon>Bacteria</taxon>
        <taxon>Bacillati</taxon>
        <taxon>Actinomycetota</taxon>
        <taxon>Actinomycetes</taxon>
        <taxon>Micrococcales</taxon>
        <taxon>Microbacteriaceae</taxon>
        <taxon>Microcella</taxon>
    </lineage>
</organism>
<feature type="domain" description="Integral membrane bound transporter" evidence="6">
    <location>
        <begin position="46"/>
        <end position="165"/>
    </location>
</feature>
<name>A0A0U5BFA2_9MICO</name>
<evidence type="ECO:0000256" key="3">
    <source>
        <dbReference type="ARBA" id="ARBA00022989"/>
    </source>
</evidence>
<comment type="subcellular location">
    <subcellularLocation>
        <location evidence="1">Membrane</location>
        <topology evidence="1">Multi-pass membrane protein</topology>
    </subcellularLocation>
</comment>
<dbReference type="OrthoDB" id="5198202at2"/>
<keyword evidence="3 5" id="KW-1133">Transmembrane helix</keyword>
<evidence type="ECO:0000256" key="5">
    <source>
        <dbReference type="SAM" id="Phobius"/>
    </source>
</evidence>
<reference evidence="8" key="1">
    <citation type="submission" date="2015-12" db="EMBL/GenBank/DDBJ databases">
        <authorList>
            <person name="Shamseldin A."/>
            <person name="Moawad H."/>
            <person name="Abd El-Rahim W.M."/>
            <person name="Sadowsky M.J."/>
        </authorList>
    </citation>
    <scope>NUCLEOTIDE SEQUENCE [LARGE SCALE GENOMIC DNA]</scope>
    <source>
        <strain evidence="8">JAM AC0309</strain>
    </source>
</reference>
<sequence>MRGADPLRRLERRISLRLDARRALRRLARSLPAIAQIVAGVVMAYAFARYVLDHELPIVAVTVTISALGFARDARPRRVLETVVGILVGIVVAALIVLAVGRGVWQLALILAVALIVARLVSASTGFAVAAAVQSMLVAVLPDPEGGVFERAVDGLVGGVVALLVTALIPRLDVLRTRGESRALFSLLVESLKGVAEALRRGDTAAAELALSRSRRTQPLIDEWATSLESARAVAAYSPWLRRGRARLAAEAELLGSADLVTRHVRSIARRVEILVRDGLERPGLAHLLDEAAVIVEALGRSVDDASERDRARVLGLAMSGELSPDTVPGAVRVPDQVVVVLLRSLVFDTLIVCGLTRAEARQSLPPL</sequence>
<keyword evidence="2 5" id="KW-0812">Transmembrane</keyword>
<proteinExistence type="predicted"/>
<accession>A0A0U5BFA2</accession>
<feature type="transmembrane region" description="Helical" evidence="5">
    <location>
        <begin position="152"/>
        <end position="172"/>
    </location>
</feature>
<evidence type="ECO:0000313" key="8">
    <source>
        <dbReference type="Proteomes" id="UP000218965"/>
    </source>
</evidence>